<gene>
    <name evidence="2" type="ORF">MKK02DRAFT_30489</name>
</gene>
<dbReference type="RefSeq" id="XP_052942525.1">
    <property type="nucleotide sequence ID" value="XM_053088061.1"/>
</dbReference>
<protein>
    <submittedName>
        <fullName evidence="2">Uncharacterized protein</fullName>
    </submittedName>
</protein>
<proteinExistence type="predicted"/>
<dbReference type="AlphaFoldDB" id="A0AA38H247"/>
<keyword evidence="3" id="KW-1185">Reference proteome</keyword>
<organism evidence="2 3">
    <name type="scientific">Dioszegia hungarica</name>
    <dbReference type="NCBI Taxonomy" id="4972"/>
    <lineage>
        <taxon>Eukaryota</taxon>
        <taxon>Fungi</taxon>
        <taxon>Dikarya</taxon>
        <taxon>Basidiomycota</taxon>
        <taxon>Agaricomycotina</taxon>
        <taxon>Tremellomycetes</taxon>
        <taxon>Tremellales</taxon>
        <taxon>Bulleribasidiaceae</taxon>
        <taxon>Dioszegia</taxon>
    </lineage>
</organism>
<dbReference type="EMBL" id="JAKWFO010000014">
    <property type="protein sequence ID" value="KAI9632748.1"/>
    <property type="molecule type" value="Genomic_DNA"/>
</dbReference>
<evidence type="ECO:0000313" key="3">
    <source>
        <dbReference type="Proteomes" id="UP001164286"/>
    </source>
</evidence>
<feature type="compositionally biased region" description="Basic and acidic residues" evidence="1">
    <location>
        <begin position="334"/>
        <end position="343"/>
    </location>
</feature>
<dbReference type="GeneID" id="77727266"/>
<feature type="region of interest" description="Disordered" evidence="1">
    <location>
        <begin position="334"/>
        <end position="354"/>
    </location>
</feature>
<name>A0AA38H247_9TREE</name>
<evidence type="ECO:0000256" key="1">
    <source>
        <dbReference type="SAM" id="MobiDB-lite"/>
    </source>
</evidence>
<feature type="compositionally biased region" description="Polar residues" evidence="1">
    <location>
        <begin position="344"/>
        <end position="354"/>
    </location>
</feature>
<dbReference type="Proteomes" id="UP001164286">
    <property type="component" value="Unassembled WGS sequence"/>
</dbReference>
<evidence type="ECO:0000313" key="2">
    <source>
        <dbReference type="EMBL" id="KAI9632748.1"/>
    </source>
</evidence>
<accession>A0AA38H247</accession>
<sequence length="354" mass="40028">MSEHEQTATGFEPRLALVRMRGSKEEYTYQVVRVGTEEQVDSLNADGHSDPLSRLPCIERFETNITLLGELRHHLRDGYHSRVKLTTLGMYNAWAVAMYQVLGNLKLEQYESNGKVMDYFNLASHFTRAFKGQAEDLFSYIDKLTAERDTDIFSSLAKSWPKEELCPHPGIPAMLLAGLWDDQDFMKLSDVAMTALGETIRLIKMLDLPVTTPKAGMETLSKIRRGAEKMIERSRSDTMDDPDNFAAWLCSVAGWTESGVSRARTRDTVARAHRLRATEGSRADLLDACSRYFSFHKEAGKGQESDRLLRSLASIGEDDDGRLVETFAIFERDRVRDGDHEESTGPQDTDMQEV</sequence>
<reference evidence="2" key="1">
    <citation type="journal article" date="2022" name="G3 (Bethesda)">
        <title>High quality genome of the basidiomycete yeast Dioszegia hungarica PDD-24b-2 isolated from cloud water.</title>
        <authorList>
            <person name="Jarrige D."/>
            <person name="Haridas S."/>
            <person name="Bleykasten-Grosshans C."/>
            <person name="Joly M."/>
            <person name="Nadalig T."/>
            <person name="Sancelme M."/>
            <person name="Vuilleumier S."/>
            <person name="Grigoriev I.V."/>
            <person name="Amato P."/>
            <person name="Bringel F."/>
        </authorList>
    </citation>
    <scope>NUCLEOTIDE SEQUENCE</scope>
    <source>
        <strain evidence="2">PDD-24b-2</strain>
    </source>
</reference>
<comment type="caution">
    <text evidence="2">The sequence shown here is derived from an EMBL/GenBank/DDBJ whole genome shotgun (WGS) entry which is preliminary data.</text>
</comment>